<feature type="compositionally biased region" description="Polar residues" evidence="1">
    <location>
        <begin position="126"/>
        <end position="141"/>
    </location>
</feature>
<feature type="compositionally biased region" description="Polar residues" evidence="1">
    <location>
        <begin position="494"/>
        <end position="510"/>
    </location>
</feature>
<dbReference type="OrthoDB" id="6239854at2759"/>
<feature type="compositionally biased region" description="Low complexity" evidence="1">
    <location>
        <begin position="172"/>
        <end position="187"/>
    </location>
</feature>
<evidence type="ECO:0000313" key="4">
    <source>
        <dbReference type="WBParaSite" id="HNAJ_0000974201-mRNA-1"/>
    </source>
</evidence>
<keyword evidence="3" id="KW-1185">Reference proteome</keyword>
<reference evidence="2 3" key="2">
    <citation type="submission" date="2018-11" db="EMBL/GenBank/DDBJ databases">
        <authorList>
            <consortium name="Pathogen Informatics"/>
        </authorList>
    </citation>
    <scope>NUCLEOTIDE SEQUENCE [LARGE SCALE GENOMIC DNA]</scope>
</reference>
<feature type="region of interest" description="Disordered" evidence="1">
    <location>
        <begin position="1"/>
        <end position="63"/>
    </location>
</feature>
<dbReference type="EMBL" id="UZAE01012729">
    <property type="protein sequence ID" value="VDO06383.1"/>
    <property type="molecule type" value="Genomic_DNA"/>
</dbReference>
<reference evidence="4" key="1">
    <citation type="submission" date="2017-02" db="UniProtKB">
        <authorList>
            <consortium name="WormBaseParasite"/>
        </authorList>
    </citation>
    <scope>IDENTIFICATION</scope>
</reference>
<dbReference type="WBParaSite" id="HNAJ_0000974201-mRNA-1">
    <property type="protein sequence ID" value="HNAJ_0000974201-mRNA-1"/>
    <property type="gene ID" value="HNAJ_0000974201"/>
</dbReference>
<evidence type="ECO:0000313" key="2">
    <source>
        <dbReference type="EMBL" id="VDO06383.1"/>
    </source>
</evidence>
<dbReference type="Proteomes" id="UP000278807">
    <property type="component" value="Unassembled WGS sequence"/>
</dbReference>
<protein>
    <submittedName>
        <fullName evidence="4">SH2 domain-containing protein</fullName>
    </submittedName>
</protein>
<feature type="region of interest" description="Disordered" evidence="1">
    <location>
        <begin position="596"/>
        <end position="620"/>
    </location>
</feature>
<proteinExistence type="predicted"/>
<feature type="compositionally biased region" description="Low complexity" evidence="1">
    <location>
        <begin position="16"/>
        <end position="34"/>
    </location>
</feature>
<name>A0A0R3TQC8_RODNA</name>
<feature type="region of interest" description="Disordered" evidence="1">
    <location>
        <begin position="447"/>
        <end position="470"/>
    </location>
</feature>
<gene>
    <name evidence="2" type="ORF">HNAJ_LOCUS9737</name>
</gene>
<feature type="region of interest" description="Disordered" evidence="1">
    <location>
        <begin position="489"/>
        <end position="511"/>
    </location>
</feature>
<dbReference type="AlphaFoldDB" id="A0A0R3TQC8"/>
<feature type="region of interest" description="Disordered" evidence="1">
    <location>
        <begin position="172"/>
        <end position="221"/>
    </location>
</feature>
<feature type="compositionally biased region" description="Low complexity" evidence="1">
    <location>
        <begin position="447"/>
        <end position="456"/>
    </location>
</feature>
<evidence type="ECO:0000256" key="1">
    <source>
        <dbReference type="SAM" id="MobiDB-lite"/>
    </source>
</evidence>
<organism evidence="4">
    <name type="scientific">Rodentolepis nana</name>
    <name type="common">Dwarf tapeworm</name>
    <name type="synonym">Hymenolepis nana</name>
    <dbReference type="NCBI Taxonomy" id="102285"/>
    <lineage>
        <taxon>Eukaryota</taxon>
        <taxon>Metazoa</taxon>
        <taxon>Spiralia</taxon>
        <taxon>Lophotrochozoa</taxon>
        <taxon>Platyhelminthes</taxon>
        <taxon>Cestoda</taxon>
        <taxon>Eucestoda</taxon>
        <taxon>Cyclophyllidea</taxon>
        <taxon>Hymenolepididae</taxon>
        <taxon>Rodentolepis</taxon>
    </lineage>
</organism>
<accession>A0A0R3TQC8</accession>
<feature type="region of interest" description="Disordered" evidence="1">
    <location>
        <begin position="109"/>
        <end position="156"/>
    </location>
</feature>
<evidence type="ECO:0000313" key="3">
    <source>
        <dbReference type="Proteomes" id="UP000278807"/>
    </source>
</evidence>
<feature type="compositionally biased region" description="Polar residues" evidence="1">
    <location>
        <begin position="606"/>
        <end position="620"/>
    </location>
</feature>
<feature type="compositionally biased region" description="Low complexity" evidence="1">
    <location>
        <begin position="194"/>
        <end position="218"/>
    </location>
</feature>
<sequence length="620" mass="68905">MIFRVRDPPNTSTHQPLSRKPSESRSSPSPTPSESDNESVGGVKVDPLQVPSRRRQEGLQTRVSYIESGEDPFEEIVIRAETYFPSLTNIVRDPASSYIVEQTTYETQPLIKPSLPPSVPRPTAQPRRQLTRSASATRPNPFNTPPAETKRRTEEELDRRIMMYSRSRRNSFSFYSQPSYQGGNPYQQGPPPMQYGGNYYSQQQQQVNTIQPQQQQQQDVDERTTYDYRDFQAARQIFEQRSTMSKPQPTQPPVPRNHLHRLELRPQNSIASTNEPTESVFSGGGCTAGPICPLNSLPQPAPRFQHMFNHPPPPSQMNTHETSTAGAIVKREPRNPFTGGCGCGPGAGCGALPDTPIHRDQGNPREAIKRFLVSEEVGPGGVKSVFSFPGGMEPSDLTLLRAAISANAPKDAFIPEENDDLEEQLNHQLEKTCMDPRSIQMIHEQTPIQQPQQSNHPQPPPPPNQPMYTVSRAMGASMNNGNILHMTVQHHQRPSISKNGPRQPQEVQESARNENPLETFMMNGITNSFVGPNSAVQAQGSATYPMCMHHHHQHQQADTGSNAADNWQFAGPQQPQGFGGNYPTFTTFNSTRFDPVPMGSGGGGRNQTQQSNTDSRFMMG</sequence>